<gene>
    <name evidence="6" type="primary">eda</name>
    <name evidence="6" type="ORF">HHX25_10620</name>
</gene>
<reference evidence="6 7" key="1">
    <citation type="submission" date="2020-04" db="EMBL/GenBank/DDBJ databases">
        <title>A Flavivirga sp. nov.</title>
        <authorList>
            <person name="Sun X."/>
        </authorList>
    </citation>
    <scope>NUCLEOTIDE SEQUENCE [LARGE SCALE GENOMIC DNA]</scope>
    <source>
        <strain evidence="6 7">Y03</strain>
    </source>
</reference>
<dbReference type="Gene3D" id="3.20.20.70">
    <property type="entry name" value="Aldolase class I"/>
    <property type="match status" value="1"/>
</dbReference>
<dbReference type="CDD" id="cd00452">
    <property type="entry name" value="KDPG_aldolase"/>
    <property type="match status" value="1"/>
</dbReference>
<keyword evidence="7" id="KW-1185">Reference proteome</keyword>
<evidence type="ECO:0000256" key="5">
    <source>
        <dbReference type="ARBA" id="ARBA00023277"/>
    </source>
</evidence>
<dbReference type="EC" id="4.1.3.16" evidence="6"/>
<sequence>MEHFFEQKIMPAITIEDENKAIKVAQAVVNGGLNIMEVPFRTETAAQSISKITKIFPNLYVGAGTLITPEQVILAKASGAAFGLSPGFNKIVVQQAIDLNFPFIPGVMTPSELELALEMGCKIQKLFPASLVGGTKMLKALAGPYGHTGVAFIPMGGVTLDNMSAFLAMDNVIAIGGSWLATKQLIADNDYSTITENITKALLRVQHNN</sequence>
<dbReference type="InterPro" id="IPR013785">
    <property type="entry name" value="Aldolase_TIM"/>
</dbReference>
<evidence type="ECO:0000256" key="3">
    <source>
        <dbReference type="ARBA" id="ARBA00011233"/>
    </source>
</evidence>
<keyword evidence="4 6" id="KW-0456">Lyase</keyword>
<dbReference type="SUPFAM" id="SSF51569">
    <property type="entry name" value="Aldolase"/>
    <property type="match status" value="1"/>
</dbReference>
<evidence type="ECO:0000256" key="1">
    <source>
        <dbReference type="ARBA" id="ARBA00004761"/>
    </source>
</evidence>
<dbReference type="PANTHER" id="PTHR30246:SF1">
    <property type="entry name" value="2-DEHYDRO-3-DEOXY-6-PHOSPHOGALACTONATE ALDOLASE-RELATED"/>
    <property type="match status" value="1"/>
</dbReference>
<dbReference type="PANTHER" id="PTHR30246">
    <property type="entry name" value="2-KETO-3-DEOXY-6-PHOSPHOGLUCONATE ALDOLASE"/>
    <property type="match status" value="1"/>
</dbReference>
<dbReference type="EMBL" id="JABBHF010000005">
    <property type="protein sequence ID" value="NMH87962.1"/>
    <property type="molecule type" value="Genomic_DNA"/>
</dbReference>
<dbReference type="Proteomes" id="UP000746690">
    <property type="component" value="Unassembled WGS sequence"/>
</dbReference>
<organism evidence="6 7">
    <name type="scientific">Flavivirga algicola</name>
    <dbReference type="NCBI Taxonomy" id="2729136"/>
    <lineage>
        <taxon>Bacteria</taxon>
        <taxon>Pseudomonadati</taxon>
        <taxon>Bacteroidota</taxon>
        <taxon>Flavobacteriia</taxon>
        <taxon>Flavobacteriales</taxon>
        <taxon>Flavobacteriaceae</taxon>
        <taxon>Flavivirga</taxon>
    </lineage>
</organism>
<comment type="similarity">
    <text evidence="2">Belongs to the KHG/KDPG aldolase family.</text>
</comment>
<protein>
    <submittedName>
        <fullName evidence="6">Bifunctional 4-hydroxy-2-oxoglutarate aldolase/2-dehydro-3-deoxy-phosphogluconate aldolase</fullName>
        <ecNumber evidence="6">4.1.2.14</ecNumber>
        <ecNumber evidence="6">4.1.3.16</ecNumber>
    </submittedName>
</protein>
<dbReference type="NCBIfam" id="TIGR01182">
    <property type="entry name" value="eda"/>
    <property type="match status" value="1"/>
</dbReference>
<evidence type="ECO:0000313" key="7">
    <source>
        <dbReference type="Proteomes" id="UP000746690"/>
    </source>
</evidence>
<evidence type="ECO:0000256" key="2">
    <source>
        <dbReference type="ARBA" id="ARBA00006906"/>
    </source>
</evidence>
<dbReference type="GO" id="GO:0008700">
    <property type="term" value="F:(R,S)-4-hydroxy-2-oxoglutarate aldolase activity"/>
    <property type="evidence" value="ECO:0007669"/>
    <property type="project" value="UniProtKB-EC"/>
</dbReference>
<dbReference type="EC" id="4.1.2.14" evidence="6"/>
<keyword evidence="5" id="KW-0119">Carbohydrate metabolism</keyword>
<dbReference type="Pfam" id="PF01081">
    <property type="entry name" value="Aldolase"/>
    <property type="match status" value="1"/>
</dbReference>
<accession>A0ABX1RWM1</accession>
<dbReference type="InterPro" id="IPR000887">
    <property type="entry name" value="Aldlse_KDPG_KHG"/>
</dbReference>
<evidence type="ECO:0000256" key="4">
    <source>
        <dbReference type="ARBA" id="ARBA00023239"/>
    </source>
</evidence>
<dbReference type="RefSeq" id="WP_169672963.1">
    <property type="nucleotide sequence ID" value="NZ_JABBHF010000005.1"/>
</dbReference>
<comment type="pathway">
    <text evidence="1">Carbohydrate acid metabolism.</text>
</comment>
<dbReference type="GO" id="GO:0008675">
    <property type="term" value="F:2-dehydro-3-deoxy-phosphogluconate aldolase activity"/>
    <property type="evidence" value="ECO:0007669"/>
    <property type="project" value="UniProtKB-EC"/>
</dbReference>
<comment type="caution">
    <text evidence="6">The sequence shown here is derived from an EMBL/GenBank/DDBJ whole genome shotgun (WGS) entry which is preliminary data.</text>
</comment>
<comment type="subunit">
    <text evidence="3">Homotrimer.</text>
</comment>
<evidence type="ECO:0000313" key="6">
    <source>
        <dbReference type="EMBL" id="NMH87962.1"/>
    </source>
</evidence>
<proteinExistence type="inferred from homology"/>
<name>A0ABX1RWM1_9FLAO</name>